<dbReference type="Gene3D" id="3.30.565.10">
    <property type="entry name" value="Histidine kinase-like ATPase, C-terminal domain"/>
    <property type="match status" value="1"/>
</dbReference>
<comment type="caution">
    <text evidence="14">The sequence shown here is derived from an EMBL/GenBank/DDBJ whole genome shotgun (WGS) entry which is preliminary data.</text>
</comment>
<dbReference type="EMBL" id="JACJVP010000039">
    <property type="protein sequence ID" value="MBB6673458.1"/>
    <property type="molecule type" value="Genomic_DNA"/>
</dbReference>
<evidence type="ECO:0000256" key="1">
    <source>
        <dbReference type="ARBA" id="ARBA00004651"/>
    </source>
</evidence>
<protein>
    <submittedName>
        <fullName evidence="14">Sensor histidine kinase</fullName>
    </submittedName>
</protein>
<dbReference type="PANTHER" id="PTHR34220:SF7">
    <property type="entry name" value="SENSOR HISTIDINE KINASE YPDA"/>
    <property type="match status" value="1"/>
</dbReference>
<evidence type="ECO:0000313" key="15">
    <source>
        <dbReference type="Proteomes" id="UP000547209"/>
    </source>
</evidence>
<dbReference type="GO" id="GO:0005524">
    <property type="term" value="F:ATP binding"/>
    <property type="evidence" value="ECO:0007669"/>
    <property type="project" value="UniProtKB-KW"/>
</dbReference>
<evidence type="ECO:0000256" key="3">
    <source>
        <dbReference type="ARBA" id="ARBA00022679"/>
    </source>
</evidence>
<keyword evidence="6 14" id="KW-0418">Kinase</keyword>
<dbReference type="GO" id="GO:0005886">
    <property type="term" value="C:plasma membrane"/>
    <property type="evidence" value="ECO:0007669"/>
    <property type="project" value="UniProtKB-SubCell"/>
</dbReference>
<evidence type="ECO:0000256" key="5">
    <source>
        <dbReference type="ARBA" id="ARBA00022741"/>
    </source>
</evidence>
<evidence type="ECO:0000259" key="13">
    <source>
        <dbReference type="PROSITE" id="PS50109"/>
    </source>
</evidence>
<keyword evidence="3" id="KW-0808">Transferase</keyword>
<keyword evidence="2" id="KW-1003">Cell membrane</keyword>
<dbReference type="RefSeq" id="WP_185671317.1">
    <property type="nucleotide sequence ID" value="NZ_JACJVP010000039.1"/>
</dbReference>
<keyword evidence="11" id="KW-0175">Coiled coil</keyword>
<dbReference type="PANTHER" id="PTHR34220">
    <property type="entry name" value="SENSOR HISTIDINE KINASE YPDA"/>
    <property type="match status" value="1"/>
</dbReference>
<gene>
    <name evidence="14" type="ORF">H7C19_22525</name>
</gene>
<dbReference type="InterPro" id="IPR010559">
    <property type="entry name" value="Sig_transdc_His_kin_internal"/>
</dbReference>
<evidence type="ECO:0000256" key="9">
    <source>
        <dbReference type="ARBA" id="ARBA00023012"/>
    </source>
</evidence>
<evidence type="ECO:0000313" key="14">
    <source>
        <dbReference type="EMBL" id="MBB6673458.1"/>
    </source>
</evidence>
<comment type="subcellular location">
    <subcellularLocation>
        <location evidence="1">Cell membrane</location>
        <topology evidence="1">Multi-pass membrane protein</topology>
    </subcellularLocation>
</comment>
<evidence type="ECO:0000256" key="11">
    <source>
        <dbReference type="SAM" id="Coils"/>
    </source>
</evidence>
<dbReference type="Pfam" id="PF06580">
    <property type="entry name" value="His_kinase"/>
    <property type="match status" value="1"/>
</dbReference>
<evidence type="ECO:0000256" key="2">
    <source>
        <dbReference type="ARBA" id="ARBA00022475"/>
    </source>
</evidence>
<name>A0A7X0RTK1_9BACL</name>
<organism evidence="14 15">
    <name type="scientific">Cohnella nanjingensis</name>
    <dbReference type="NCBI Taxonomy" id="1387779"/>
    <lineage>
        <taxon>Bacteria</taxon>
        <taxon>Bacillati</taxon>
        <taxon>Bacillota</taxon>
        <taxon>Bacilli</taxon>
        <taxon>Bacillales</taxon>
        <taxon>Paenibacillaceae</taxon>
        <taxon>Cohnella</taxon>
    </lineage>
</organism>
<evidence type="ECO:0000256" key="4">
    <source>
        <dbReference type="ARBA" id="ARBA00022692"/>
    </source>
</evidence>
<keyword evidence="10 12" id="KW-0472">Membrane</keyword>
<feature type="transmembrane region" description="Helical" evidence="12">
    <location>
        <begin position="29"/>
        <end position="48"/>
    </location>
</feature>
<dbReference type="InterPro" id="IPR033479">
    <property type="entry name" value="dCache_1"/>
</dbReference>
<dbReference type="InterPro" id="IPR050640">
    <property type="entry name" value="Bact_2-comp_sensor_kinase"/>
</dbReference>
<reference evidence="14 15" key="1">
    <citation type="submission" date="2020-08" db="EMBL/GenBank/DDBJ databases">
        <title>Cohnella phylogeny.</title>
        <authorList>
            <person name="Dunlap C."/>
        </authorList>
    </citation>
    <scope>NUCLEOTIDE SEQUENCE [LARGE SCALE GENOMIC DNA]</scope>
    <source>
        <strain evidence="14 15">DSM 28246</strain>
    </source>
</reference>
<dbReference type="Proteomes" id="UP000547209">
    <property type="component" value="Unassembled WGS sequence"/>
</dbReference>
<sequence length="623" mass="69580">MPKLPAPFRRLNAFLLDLAQGLFAAKKWIIAYVLLIFVPATVVLFSFYQRSSNILEEEVTRSMQMTLKQASLNLTYKLEHIRDTSNSVFMNQTLYKNLIKQDQVVAQLDQLANLRNLADTAKANTDIYRLRFFVNPSRLYARDNINVFPFDTLDSYPWYPEVKAANGTIVWTGVYKMTYTDSGEQSVFSAVRLLRNPQQFEEQIGVLAVDVSEEVLGTILGEMRFSTRYSPVLLDASGRLVYRSAAPEGDAGSRAELPVEALAAVGRSPEGIVAFGEGENRGYAIFATVGTTDWKLIAPVSKAELSHRSASQGQAAGFATIIGMTVLYLMLAFLLLTFTVQGMKKRVQTIIGTIRKEGIEWLEERRSLPPGDFRLLERSVDRLIRRLNGLMEETYKAKVHEREAQLRALQAQINPHFLYNALDMINWSAIAHGAEDTSQMIEALARYFRLSLSKGQDTVGIADELELAQVYLDIQQNRFPSTFAYEIEGGAELDGYRIPKLTLQPLVENALLHGIRKSPAMTGTIRIRAWLDGDDIRLTVADDGTGMDPAFARRLLTEPRPDRRTDGSGTSYGLYNVNERIRFFCGDGYGLSIETAPGSGTTVTVHLKAIPADSEEAVAIDQK</sequence>
<evidence type="ECO:0000256" key="8">
    <source>
        <dbReference type="ARBA" id="ARBA00022989"/>
    </source>
</evidence>
<feature type="transmembrane region" description="Helical" evidence="12">
    <location>
        <begin position="315"/>
        <end position="336"/>
    </location>
</feature>
<dbReference type="InterPro" id="IPR005467">
    <property type="entry name" value="His_kinase_dom"/>
</dbReference>
<evidence type="ECO:0000256" key="12">
    <source>
        <dbReference type="SAM" id="Phobius"/>
    </source>
</evidence>
<keyword evidence="5" id="KW-0547">Nucleotide-binding</keyword>
<dbReference type="SMART" id="SM00387">
    <property type="entry name" value="HATPase_c"/>
    <property type="match status" value="1"/>
</dbReference>
<dbReference type="InterPro" id="IPR003594">
    <property type="entry name" value="HATPase_dom"/>
</dbReference>
<dbReference type="Pfam" id="PF02743">
    <property type="entry name" value="dCache_1"/>
    <property type="match status" value="1"/>
</dbReference>
<proteinExistence type="predicted"/>
<dbReference type="InterPro" id="IPR036890">
    <property type="entry name" value="HATPase_C_sf"/>
</dbReference>
<accession>A0A7X0RTK1</accession>
<feature type="coiled-coil region" evidence="11">
    <location>
        <begin position="373"/>
        <end position="412"/>
    </location>
</feature>
<dbReference type="Pfam" id="PF02518">
    <property type="entry name" value="HATPase_c"/>
    <property type="match status" value="1"/>
</dbReference>
<evidence type="ECO:0000256" key="7">
    <source>
        <dbReference type="ARBA" id="ARBA00022840"/>
    </source>
</evidence>
<evidence type="ECO:0000256" key="6">
    <source>
        <dbReference type="ARBA" id="ARBA00022777"/>
    </source>
</evidence>
<dbReference type="CDD" id="cd18774">
    <property type="entry name" value="PDC2_HK_sensor"/>
    <property type="match status" value="1"/>
</dbReference>
<dbReference type="AlphaFoldDB" id="A0A7X0RTK1"/>
<feature type="domain" description="Histidine kinase" evidence="13">
    <location>
        <begin position="503"/>
        <end position="611"/>
    </location>
</feature>
<keyword evidence="15" id="KW-1185">Reference proteome</keyword>
<evidence type="ECO:0000256" key="10">
    <source>
        <dbReference type="ARBA" id="ARBA00023136"/>
    </source>
</evidence>
<keyword evidence="9" id="KW-0902">Two-component regulatory system</keyword>
<keyword evidence="7" id="KW-0067">ATP-binding</keyword>
<dbReference type="PROSITE" id="PS50109">
    <property type="entry name" value="HIS_KIN"/>
    <property type="match status" value="1"/>
</dbReference>
<dbReference type="GO" id="GO:0000155">
    <property type="term" value="F:phosphorelay sensor kinase activity"/>
    <property type="evidence" value="ECO:0007669"/>
    <property type="project" value="InterPro"/>
</dbReference>
<dbReference type="SUPFAM" id="SSF55874">
    <property type="entry name" value="ATPase domain of HSP90 chaperone/DNA topoisomerase II/histidine kinase"/>
    <property type="match status" value="1"/>
</dbReference>
<keyword evidence="8 12" id="KW-1133">Transmembrane helix</keyword>
<keyword evidence="4 12" id="KW-0812">Transmembrane</keyword>